<gene>
    <name evidence="2" type="ORF">EAH88_16285</name>
</gene>
<reference evidence="2 3" key="1">
    <citation type="journal article" date="2019" name="Environ. Microbiol.">
        <title>Species interactions and distinct microbial communities in high Arctic permafrost affected cryosols are associated with the CH4 and CO2 gas fluxes.</title>
        <authorList>
            <person name="Altshuler I."/>
            <person name="Hamel J."/>
            <person name="Turney S."/>
            <person name="Magnuson E."/>
            <person name="Levesque R."/>
            <person name="Greer C."/>
            <person name="Whyte L.G."/>
        </authorList>
    </citation>
    <scope>NUCLEOTIDE SEQUENCE [LARGE SCALE GENOMIC DNA]</scope>
    <source>
        <strain evidence="2 3">S13Y</strain>
    </source>
</reference>
<evidence type="ECO:0000313" key="2">
    <source>
        <dbReference type="EMBL" id="TPG04930.1"/>
    </source>
</evidence>
<dbReference type="EMBL" id="RCZO01000011">
    <property type="protein sequence ID" value="TPG04930.1"/>
    <property type="molecule type" value="Genomic_DNA"/>
</dbReference>
<proteinExistence type="predicted"/>
<name>A0A502BWP2_9GAMM</name>
<feature type="region of interest" description="Disordered" evidence="1">
    <location>
        <begin position="43"/>
        <end position="64"/>
    </location>
</feature>
<dbReference type="Proteomes" id="UP000319486">
    <property type="component" value="Unassembled WGS sequence"/>
</dbReference>
<protein>
    <submittedName>
        <fullName evidence="2">Uncharacterized protein</fullName>
    </submittedName>
</protein>
<evidence type="ECO:0000313" key="3">
    <source>
        <dbReference type="Proteomes" id="UP000319486"/>
    </source>
</evidence>
<sequence length="64" mass="6975">MRFDTSGQSRTAPEALLSTSPLWPRRLAADPRRLTVESFSLGDEPEGLMHDAPLLNGEAAHADD</sequence>
<organism evidence="2 3">
    <name type="scientific">Rhodanobacter glycinis</name>
    <dbReference type="NCBI Taxonomy" id="582702"/>
    <lineage>
        <taxon>Bacteria</taxon>
        <taxon>Pseudomonadati</taxon>
        <taxon>Pseudomonadota</taxon>
        <taxon>Gammaproteobacteria</taxon>
        <taxon>Lysobacterales</taxon>
        <taxon>Rhodanobacteraceae</taxon>
        <taxon>Rhodanobacter</taxon>
    </lineage>
</organism>
<dbReference type="AlphaFoldDB" id="A0A502BWP2"/>
<evidence type="ECO:0000256" key="1">
    <source>
        <dbReference type="SAM" id="MobiDB-lite"/>
    </source>
</evidence>
<feature type="region of interest" description="Disordered" evidence="1">
    <location>
        <begin position="1"/>
        <end position="21"/>
    </location>
</feature>
<accession>A0A502BWP2</accession>
<keyword evidence="3" id="KW-1185">Reference proteome</keyword>
<comment type="caution">
    <text evidence="2">The sequence shown here is derived from an EMBL/GenBank/DDBJ whole genome shotgun (WGS) entry which is preliminary data.</text>
</comment>